<dbReference type="SUPFAM" id="SSF51182">
    <property type="entry name" value="RmlC-like cupins"/>
    <property type="match status" value="1"/>
</dbReference>
<sequence>MTTAELRENFLISSLFTVGKLEMVYSDVDRVIVGSAVPAGEALKLGVIEELRTEFFLERRELGILNIGANGVVTVDGVEYRMENGDCLYVSRGSKEMTFLSDDNSQPAEFYLASYPAHADHPTTLAKKADAAAVHLGAAESCNVRTIYKYIHPEGIRSCQLVMGYTELAEGSVWNTMPSHTHVRRSEVYMYYDMVDDARVFHYMGEPQETRHLVIGSKEAVISPSWSIHSGSGTAAYKFCWVMGGENQIFDDMDHLGMDQIL</sequence>
<evidence type="ECO:0000256" key="2">
    <source>
        <dbReference type="ARBA" id="ARBA00001947"/>
    </source>
</evidence>
<dbReference type="GO" id="GO:0045490">
    <property type="term" value="P:pectin catabolic process"/>
    <property type="evidence" value="ECO:0007669"/>
    <property type="project" value="InterPro"/>
</dbReference>
<dbReference type="GO" id="GO:0042840">
    <property type="term" value="P:D-glucuronate catabolic process"/>
    <property type="evidence" value="ECO:0007669"/>
    <property type="project" value="TreeGrafter"/>
</dbReference>
<dbReference type="InterPro" id="IPR011051">
    <property type="entry name" value="RmlC_Cupin_sf"/>
</dbReference>
<dbReference type="GO" id="GO:0046872">
    <property type="term" value="F:metal ion binding"/>
    <property type="evidence" value="ECO:0007669"/>
    <property type="project" value="UniProtKB-KW"/>
</dbReference>
<gene>
    <name evidence="8" type="primary">kduI</name>
    <name evidence="8" type="ORF">JIN82_02080</name>
</gene>
<dbReference type="AlphaFoldDB" id="A0A8J7MBE5"/>
<accession>A0A8J7MBE5</accession>
<dbReference type="InterPro" id="IPR014710">
    <property type="entry name" value="RmlC-like_jellyroll"/>
</dbReference>
<dbReference type="InterPro" id="IPR027449">
    <property type="entry name" value="KduI_N"/>
</dbReference>
<dbReference type="GO" id="GO:0008697">
    <property type="term" value="F:4-deoxy-L-threo-5-hexosulose-uronate ketol-isomerase activity"/>
    <property type="evidence" value="ECO:0007669"/>
    <property type="project" value="UniProtKB-EC"/>
</dbReference>
<dbReference type="Gene3D" id="2.60.120.10">
    <property type="entry name" value="Jelly Rolls"/>
    <property type="match status" value="1"/>
</dbReference>
<dbReference type="EMBL" id="JAENIM010000009">
    <property type="protein sequence ID" value="MBK1789938.1"/>
    <property type="molecule type" value="Genomic_DNA"/>
</dbReference>
<proteinExistence type="inferred from homology"/>
<evidence type="ECO:0000256" key="6">
    <source>
        <dbReference type="ARBA" id="ARBA00022833"/>
    </source>
</evidence>
<keyword evidence="5" id="KW-0479">Metal-binding</keyword>
<comment type="similarity">
    <text evidence="3">Belongs to the KduI family.</text>
</comment>
<dbReference type="InterPro" id="IPR007045">
    <property type="entry name" value="KduI"/>
</dbReference>
<evidence type="ECO:0000256" key="1">
    <source>
        <dbReference type="ARBA" id="ARBA00000552"/>
    </source>
</evidence>
<evidence type="ECO:0000256" key="7">
    <source>
        <dbReference type="ARBA" id="ARBA00023235"/>
    </source>
</evidence>
<comment type="catalytic activity">
    <reaction evidence="1">
        <text>5-dehydro-4-deoxy-D-glucuronate = 3-deoxy-D-glycero-2,5-hexodiulosonate</text>
        <dbReference type="Rhea" id="RHEA:23896"/>
        <dbReference type="ChEBI" id="CHEBI:17117"/>
        <dbReference type="ChEBI" id="CHEBI:29071"/>
        <dbReference type="EC" id="5.3.1.17"/>
    </reaction>
</comment>
<dbReference type="EC" id="5.3.1.17" evidence="4"/>
<dbReference type="Proteomes" id="UP000624703">
    <property type="component" value="Unassembled WGS sequence"/>
</dbReference>
<comment type="caution">
    <text evidence="8">The sequence shown here is derived from an EMBL/GenBank/DDBJ whole genome shotgun (WGS) entry which is preliminary data.</text>
</comment>
<dbReference type="GO" id="GO:0019698">
    <property type="term" value="P:D-galacturonate catabolic process"/>
    <property type="evidence" value="ECO:0007669"/>
    <property type="project" value="TreeGrafter"/>
</dbReference>
<dbReference type="NCBIfam" id="NF002091">
    <property type="entry name" value="PRK00924.1"/>
    <property type="match status" value="1"/>
</dbReference>
<organism evidence="8 9">
    <name type="scientific">Persicirhabdus sediminis</name>
    <dbReference type="NCBI Taxonomy" id="454144"/>
    <lineage>
        <taxon>Bacteria</taxon>
        <taxon>Pseudomonadati</taxon>
        <taxon>Verrucomicrobiota</taxon>
        <taxon>Verrucomicrobiia</taxon>
        <taxon>Verrucomicrobiales</taxon>
        <taxon>Verrucomicrobiaceae</taxon>
        <taxon>Persicirhabdus</taxon>
    </lineage>
</organism>
<reference evidence="8" key="1">
    <citation type="submission" date="2021-01" db="EMBL/GenBank/DDBJ databases">
        <title>Modified the classification status of verrucomicrobia.</title>
        <authorList>
            <person name="Feng X."/>
        </authorList>
    </citation>
    <scope>NUCLEOTIDE SEQUENCE</scope>
    <source>
        <strain evidence="8">_KCTC 22039</strain>
    </source>
</reference>
<dbReference type="PANTHER" id="PTHR38461:SF1">
    <property type="entry name" value="4-DEOXY-L-THREO-5-HEXOSULOSE-URONATE KETOL-ISOMERASE"/>
    <property type="match status" value="1"/>
</dbReference>
<evidence type="ECO:0000256" key="3">
    <source>
        <dbReference type="ARBA" id="ARBA00008086"/>
    </source>
</evidence>
<protein>
    <recommendedName>
        <fullName evidence="4">5-dehydro-4-deoxy-D-glucuronate isomerase</fullName>
        <ecNumber evidence="4">5.3.1.17</ecNumber>
    </recommendedName>
</protein>
<evidence type="ECO:0000256" key="5">
    <source>
        <dbReference type="ARBA" id="ARBA00022723"/>
    </source>
</evidence>
<evidence type="ECO:0000256" key="4">
    <source>
        <dbReference type="ARBA" id="ARBA00012547"/>
    </source>
</evidence>
<dbReference type="CDD" id="cd20294">
    <property type="entry name" value="cupin_KduI_N"/>
    <property type="match status" value="1"/>
</dbReference>
<keyword evidence="7 8" id="KW-0413">Isomerase</keyword>
<evidence type="ECO:0000313" key="8">
    <source>
        <dbReference type="EMBL" id="MBK1789938.1"/>
    </source>
</evidence>
<dbReference type="PANTHER" id="PTHR38461">
    <property type="entry name" value="4-DEOXY-L-THREO-5-HEXOSULOSE-URONATE KETOL-ISOMERASE"/>
    <property type="match status" value="1"/>
</dbReference>
<dbReference type="Gene3D" id="2.60.120.520">
    <property type="entry name" value="pectin degrading enzyme 5-keto 4- deoxyuronate isomerase, domain 1"/>
    <property type="match status" value="1"/>
</dbReference>
<evidence type="ECO:0000313" key="9">
    <source>
        <dbReference type="Proteomes" id="UP000624703"/>
    </source>
</evidence>
<dbReference type="PIRSF" id="PIRSF006625">
    <property type="entry name" value="KduI"/>
    <property type="match status" value="1"/>
</dbReference>
<keyword evidence="6" id="KW-0862">Zinc</keyword>
<dbReference type="InterPro" id="IPR021120">
    <property type="entry name" value="KduI/IolB_isomerase"/>
</dbReference>
<comment type="cofactor">
    <cofactor evidence="2">
        <name>Zn(2+)</name>
        <dbReference type="ChEBI" id="CHEBI:29105"/>
    </cofactor>
</comment>
<dbReference type="Pfam" id="PF04962">
    <property type="entry name" value="KduI"/>
    <property type="match status" value="1"/>
</dbReference>
<name>A0A8J7MBE5_9BACT</name>
<dbReference type="CDD" id="cd20491">
    <property type="entry name" value="cupin_KduI_C"/>
    <property type="match status" value="1"/>
</dbReference>
<keyword evidence="9" id="KW-1185">Reference proteome</keyword>